<dbReference type="NCBIfam" id="TIGR00574">
    <property type="entry name" value="dnl1"/>
    <property type="match status" value="1"/>
</dbReference>
<evidence type="ECO:0000259" key="17">
    <source>
        <dbReference type="PROSITE" id="PS50160"/>
    </source>
</evidence>
<dbReference type="PANTHER" id="PTHR45674">
    <property type="entry name" value="DNA LIGASE 1/3 FAMILY MEMBER"/>
    <property type="match status" value="1"/>
</dbReference>
<evidence type="ECO:0000313" key="18">
    <source>
        <dbReference type="EMBL" id="KAF2590096.1"/>
    </source>
</evidence>
<protein>
    <recommendedName>
        <fullName evidence="14">DNA ligase</fullName>
        <ecNumber evidence="14">6.5.1.1</ecNumber>
    </recommendedName>
</protein>
<evidence type="ECO:0000256" key="15">
    <source>
        <dbReference type="RuleBase" id="RU004196"/>
    </source>
</evidence>
<evidence type="ECO:0000256" key="7">
    <source>
        <dbReference type="ARBA" id="ARBA00022763"/>
    </source>
</evidence>
<keyword evidence="11" id="KW-0539">Nucleus</keyword>
<comment type="subcellular location">
    <subcellularLocation>
        <location evidence="1">Nucleus</location>
    </subcellularLocation>
</comment>
<dbReference type="EC" id="6.5.1.1" evidence="14"/>
<dbReference type="Gene3D" id="2.40.50.140">
    <property type="entry name" value="Nucleic acid-binding proteins"/>
    <property type="match status" value="1"/>
</dbReference>
<comment type="caution">
    <text evidence="18">The sequence shown here is derived from an EMBL/GenBank/DDBJ whole genome shotgun (WGS) entry which is preliminary data.</text>
</comment>
<dbReference type="Gene3D" id="1.10.3260.10">
    <property type="entry name" value="DNA ligase, ATP-dependent, N-terminal domain"/>
    <property type="match status" value="1"/>
</dbReference>
<dbReference type="InterPro" id="IPR000977">
    <property type="entry name" value="DNA_ligase_ATP-dep"/>
</dbReference>
<dbReference type="PROSITE" id="PS00697">
    <property type="entry name" value="DNA_LIGASE_A1"/>
    <property type="match status" value="1"/>
</dbReference>
<evidence type="ECO:0000256" key="6">
    <source>
        <dbReference type="ARBA" id="ARBA00022741"/>
    </source>
</evidence>
<dbReference type="GO" id="GO:0003677">
    <property type="term" value="F:DNA binding"/>
    <property type="evidence" value="ECO:0007669"/>
    <property type="project" value="InterPro"/>
</dbReference>
<evidence type="ECO:0000256" key="3">
    <source>
        <dbReference type="ARBA" id="ARBA00022598"/>
    </source>
</evidence>
<dbReference type="GO" id="GO:0003910">
    <property type="term" value="F:DNA ligase (ATP) activity"/>
    <property type="evidence" value="ECO:0007669"/>
    <property type="project" value="UniProtKB-EC"/>
</dbReference>
<keyword evidence="12" id="KW-0131">Cell cycle</keyword>
<dbReference type="GO" id="GO:0006281">
    <property type="term" value="P:DNA repair"/>
    <property type="evidence" value="ECO:0007669"/>
    <property type="project" value="UniProtKB-KW"/>
</dbReference>
<dbReference type="FunFam" id="2.40.50.140:FF:000062">
    <property type="entry name" value="DNA ligase"/>
    <property type="match status" value="1"/>
</dbReference>
<dbReference type="GO" id="GO:0005739">
    <property type="term" value="C:mitochondrion"/>
    <property type="evidence" value="ECO:0007669"/>
    <property type="project" value="TreeGrafter"/>
</dbReference>
<dbReference type="AlphaFoldDB" id="A0A8S9K9N5"/>
<keyword evidence="7 14" id="KW-0227">DNA damage</keyword>
<evidence type="ECO:0000256" key="13">
    <source>
        <dbReference type="ARBA" id="ARBA00034003"/>
    </source>
</evidence>
<evidence type="ECO:0000256" key="11">
    <source>
        <dbReference type="ARBA" id="ARBA00023242"/>
    </source>
</evidence>
<keyword evidence="4" id="KW-0132">Cell division</keyword>
<dbReference type="GO" id="GO:0005634">
    <property type="term" value="C:nucleus"/>
    <property type="evidence" value="ECO:0007669"/>
    <property type="project" value="UniProtKB-SubCell"/>
</dbReference>
<dbReference type="InterPro" id="IPR016059">
    <property type="entry name" value="DNA_ligase_ATP-dep_CS"/>
</dbReference>
<feature type="compositionally biased region" description="Basic and acidic residues" evidence="16">
    <location>
        <begin position="747"/>
        <end position="756"/>
    </location>
</feature>
<evidence type="ECO:0000256" key="4">
    <source>
        <dbReference type="ARBA" id="ARBA00022618"/>
    </source>
</evidence>
<keyword evidence="3 14" id="KW-0436">Ligase</keyword>
<dbReference type="CDD" id="cd07900">
    <property type="entry name" value="Adenylation_DNA_ligase_I_Euk"/>
    <property type="match status" value="1"/>
</dbReference>
<evidence type="ECO:0000256" key="14">
    <source>
        <dbReference type="RuleBase" id="RU000617"/>
    </source>
</evidence>
<feature type="region of interest" description="Disordered" evidence="16">
    <location>
        <begin position="722"/>
        <end position="756"/>
    </location>
</feature>
<feature type="domain" description="ATP-dependent DNA ligase family profile" evidence="17">
    <location>
        <begin position="490"/>
        <end position="626"/>
    </location>
</feature>
<dbReference type="SUPFAM" id="SSF117018">
    <property type="entry name" value="ATP-dependent DNA ligase DNA-binding domain"/>
    <property type="match status" value="1"/>
</dbReference>
<dbReference type="GO" id="GO:0051301">
    <property type="term" value="P:cell division"/>
    <property type="evidence" value="ECO:0007669"/>
    <property type="project" value="UniProtKB-KW"/>
</dbReference>
<dbReference type="InterPro" id="IPR012309">
    <property type="entry name" value="DNA_ligase_ATP-dep_C"/>
</dbReference>
<dbReference type="InterPro" id="IPR012340">
    <property type="entry name" value="NA-bd_OB-fold"/>
</dbReference>
<evidence type="ECO:0000256" key="10">
    <source>
        <dbReference type="ARBA" id="ARBA00023204"/>
    </source>
</evidence>
<gene>
    <name evidence="18" type="ORF">F2Q70_00041985</name>
</gene>
<dbReference type="Pfam" id="PF01068">
    <property type="entry name" value="DNA_ligase_A_M"/>
    <property type="match status" value="1"/>
</dbReference>
<comment type="similarity">
    <text evidence="2 15">Belongs to the ATP-dependent DNA ligase family.</text>
</comment>
<evidence type="ECO:0000256" key="12">
    <source>
        <dbReference type="ARBA" id="ARBA00023306"/>
    </source>
</evidence>
<keyword evidence="8 14" id="KW-0067">ATP-binding</keyword>
<comment type="catalytic activity">
    <reaction evidence="13 14">
        <text>ATP + (deoxyribonucleotide)n-3'-hydroxyl + 5'-phospho-(deoxyribonucleotide)m = (deoxyribonucleotide)n+m + AMP + diphosphate.</text>
        <dbReference type="EC" id="6.5.1.1"/>
    </reaction>
</comment>
<dbReference type="GO" id="GO:0071897">
    <property type="term" value="P:DNA biosynthetic process"/>
    <property type="evidence" value="ECO:0007669"/>
    <property type="project" value="InterPro"/>
</dbReference>
<dbReference type="GO" id="GO:0006273">
    <property type="term" value="P:lagging strand elongation"/>
    <property type="evidence" value="ECO:0007669"/>
    <property type="project" value="TreeGrafter"/>
</dbReference>
<dbReference type="PROSITE" id="PS00333">
    <property type="entry name" value="DNA_LIGASE_A2"/>
    <property type="match status" value="1"/>
</dbReference>
<keyword evidence="10 14" id="KW-0234">DNA repair</keyword>
<dbReference type="GO" id="GO:0005524">
    <property type="term" value="F:ATP binding"/>
    <property type="evidence" value="ECO:0007669"/>
    <property type="project" value="UniProtKB-KW"/>
</dbReference>
<evidence type="ECO:0000256" key="8">
    <source>
        <dbReference type="ARBA" id="ARBA00022840"/>
    </source>
</evidence>
<dbReference type="CDD" id="cd07969">
    <property type="entry name" value="OBF_DNA_ligase_I"/>
    <property type="match status" value="1"/>
</dbReference>
<evidence type="ECO:0000256" key="9">
    <source>
        <dbReference type="ARBA" id="ARBA00023172"/>
    </source>
</evidence>
<keyword evidence="5" id="KW-0235">DNA replication</keyword>
<evidence type="ECO:0000256" key="16">
    <source>
        <dbReference type="SAM" id="MobiDB-lite"/>
    </source>
</evidence>
<keyword evidence="6 14" id="KW-0547">Nucleotide-binding</keyword>
<dbReference type="Pfam" id="PF04675">
    <property type="entry name" value="DNA_ligase_A_N"/>
    <property type="match status" value="1"/>
</dbReference>
<name>A0A8S9K9N5_BRACR</name>
<reference evidence="18" key="1">
    <citation type="submission" date="2019-12" db="EMBL/GenBank/DDBJ databases">
        <title>Genome sequencing and annotation of Brassica cretica.</title>
        <authorList>
            <person name="Studholme D.J."/>
            <person name="Sarris P.F."/>
        </authorList>
    </citation>
    <scope>NUCLEOTIDE SEQUENCE</scope>
    <source>
        <strain evidence="18">PFS-102/07</strain>
        <tissue evidence="18">Leaf</tissue>
    </source>
</reference>
<dbReference type="GO" id="GO:0006310">
    <property type="term" value="P:DNA recombination"/>
    <property type="evidence" value="ECO:0007669"/>
    <property type="project" value="UniProtKB-KW"/>
</dbReference>
<dbReference type="Pfam" id="PF04679">
    <property type="entry name" value="DNA_ligase_A_C"/>
    <property type="match status" value="1"/>
</dbReference>
<evidence type="ECO:0000256" key="1">
    <source>
        <dbReference type="ARBA" id="ARBA00004123"/>
    </source>
</evidence>
<dbReference type="Gene3D" id="3.30.1490.70">
    <property type="match status" value="1"/>
</dbReference>
<evidence type="ECO:0000256" key="2">
    <source>
        <dbReference type="ARBA" id="ARBA00007572"/>
    </source>
</evidence>
<dbReference type="InterPro" id="IPR036599">
    <property type="entry name" value="DNA_ligase_N_sf"/>
</dbReference>
<dbReference type="SUPFAM" id="SSF56091">
    <property type="entry name" value="DNA ligase/mRNA capping enzyme, catalytic domain"/>
    <property type="match status" value="1"/>
</dbReference>
<dbReference type="InterPro" id="IPR012308">
    <property type="entry name" value="DNA_ligase_ATP-dep_N"/>
</dbReference>
<dbReference type="FunFam" id="3.30.470.30:FF:000002">
    <property type="entry name" value="DNA ligase"/>
    <property type="match status" value="1"/>
</dbReference>
<sequence>MDQRVHMDYLDVAWRGYKEDKNTSLFCETHPFTLNSHGVWERLVDKSRGLSFWEYPLPNLETIILSTFVLWRLLEFSCNKMGLRVPRFTHMMIAGVILGKTCHLSSTSWLHNIYFPDDSRPKIAETLGGFGFLLYWFLKGVTMDAGTGLQMGKKASVIGFTTMFVPLVCGNIMFRLRKRRGHITLLTTEYRLLMFLQSISAFTSIDTLLRDLKIKHSEFGRIALSGAMELGDLGLVAKGSRSSQTMMFKPEPLTVVKVFNTFRQIAKESGKDSTEKKKDRMKALLVAATDCEPLYLTRLLQAKLRLGFSNQTVLAALGQAAVYNEEHSKPPPKTKSPLEEAAKIVKQVFTVLPVYDIIVPALLTGGVWNLPKTCNFTLGVPIGPMLAKPTKGVGEILNKFQDTVFTCEYKYDGERAQVHCMEDGTFEIYSRNAERNTGKYPDVALALSRLKKPSVKSFILDCEVVAFDREKKKILPFQILSTRARKNVNVNDIKVGVCIFAFDMLYLNGQQLIQENLDIRREKLYGSFEEDLGYFQFATALTSSDIDEIQKFLDASVDIGCEGLIIKTLNSDATYEPAKRSNNWLKLKKDYMDSIGDSVDLVPIAAFHGRGKRTGVFGAFLLACYDADKEEFQSICKIGTGFSEAVLEERSTSLRSRVIPTPKQYYRVGDSLNPDVWFEPTEVWEVKAADLTISPVHRAANGIVDPDKGISLRFPRLLRVREDKKPEEATSSEQIADMYQAQKHNHPSNEAKGEDD</sequence>
<dbReference type="PROSITE" id="PS50160">
    <property type="entry name" value="DNA_LIGASE_A3"/>
    <property type="match status" value="1"/>
</dbReference>
<organism evidence="18">
    <name type="scientific">Brassica cretica</name>
    <name type="common">Mustard</name>
    <dbReference type="NCBI Taxonomy" id="69181"/>
    <lineage>
        <taxon>Eukaryota</taxon>
        <taxon>Viridiplantae</taxon>
        <taxon>Streptophyta</taxon>
        <taxon>Embryophyta</taxon>
        <taxon>Tracheophyta</taxon>
        <taxon>Spermatophyta</taxon>
        <taxon>Magnoliopsida</taxon>
        <taxon>eudicotyledons</taxon>
        <taxon>Gunneridae</taxon>
        <taxon>Pentapetalae</taxon>
        <taxon>rosids</taxon>
        <taxon>malvids</taxon>
        <taxon>Brassicales</taxon>
        <taxon>Brassicaceae</taxon>
        <taxon>Brassiceae</taxon>
        <taxon>Brassica</taxon>
    </lineage>
</organism>
<dbReference type="EMBL" id="QGKY02000190">
    <property type="protein sequence ID" value="KAF2590096.1"/>
    <property type="molecule type" value="Genomic_DNA"/>
</dbReference>
<accession>A0A8S9K9N5</accession>
<keyword evidence="9 14" id="KW-0233">DNA recombination</keyword>
<dbReference type="PANTHER" id="PTHR45674:SF4">
    <property type="entry name" value="DNA LIGASE 1"/>
    <property type="match status" value="1"/>
</dbReference>
<dbReference type="InterPro" id="IPR012310">
    <property type="entry name" value="DNA_ligase_ATP-dep_cent"/>
</dbReference>
<dbReference type="Gene3D" id="3.30.470.30">
    <property type="entry name" value="DNA ligase/mRNA capping enzyme"/>
    <property type="match status" value="1"/>
</dbReference>
<proteinExistence type="inferred from homology"/>
<evidence type="ECO:0000256" key="5">
    <source>
        <dbReference type="ARBA" id="ARBA00022705"/>
    </source>
</evidence>
<dbReference type="SUPFAM" id="SSF50249">
    <property type="entry name" value="Nucleic acid-binding proteins"/>
    <property type="match status" value="1"/>
</dbReference>
<dbReference type="InterPro" id="IPR050191">
    <property type="entry name" value="ATP-dep_DNA_ligase"/>
</dbReference>